<dbReference type="Pfam" id="PF01245">
    <property type="entry name" value="Ribosomal_L19"/>
    <property type="match status" value="1"/>
</dbReference>
<dbReference type="InterPro" id="IPR038657">
    <property type="entry name" value="Ribosomal_bL19_sf"/>
</dbReference>
<dbReference type="InterPro" id="IPR008991">
    <property type="entry name" value="Translation_prot_SH3-like_sf"/>
</dbReference>
<dbReference type="GO" id="GO:0022625">
    <property type="term" value="C:cytosolic large ribosomal subunit"/>
    <property type="evidence" value="ECO:0007669"/>
    <property type="project" value="TreeGrafter"/>
</dbReference>
<keyword evidence="2 5" id="KW-0689">Ribosomal protein</keyword>
<dbReference type="GO" id="GO:0003735">
    <property type="term" value="F:structural constituent of ribosome"/>
    <property type="evidence" value="ECO:0007669"/>
    <property type="project" value="InterPro"/>
</dbReference>
<dbReference type="NCBIfam" id="TIGR01024">
    <property type="entry name" value="rplS_bact"/>
    <property type="match status" value="1"/>
</dbReference>
<keyword evidence="3 4" id="KW-0687">Ribonucleoprotein</keyword>
<comment type="function">
    <text evidence="4">This protein is located at the 30S-50S ribosomal subunit interface and may play a role in the structure and function of the aminoacyl-tRNA binding site.</text>
</comment>
<dbReference type="PANTHER" id="PTHR15680:SF9">
    <property type="entry name" value="LARGE RIBOSOMAL SUBUNIT PROTEIN BL19M"/>
    <property type="match status" value="1"/>
</dbReference>
<dbReference type="EMBL" id="LCOA01000008">
    <property type="protein sequence ID" value="KKU69839.1"/>
    <property type="molecule type" value="Genomic_DNA"/>
</dbReference>
<evidence type="ECO:0000256" key="4">
    <source>
        <dbReference type="RuleBase" id="RU000559"/>
    </source>
</evidence>
<comment type="caution">
    <text evidence="5">The sequence shown here is derived from an EMBL/GenBank/DDBJ whole genome shotgun (WGS) entry which is preliminary data.</text>
</comment>
<evidence type="ECO:0000256" key="1">
    <source>
        <dbReference type="ARBA" id="ARBA00005781"/>
    </source>
</evidence>
<gene>
    <name evidence="5" type="ORF">UX92_C0008G0007</name>
</gene>
<comment type="similarity">
    <text evidence="1 4">Belongs to the bacterial ribosomal protein bL19 family.</text>
</comment>
<protein>
    <recommendedName>
        <fullName evidence="4">50S ribosomal protein L19</fullName>
    </recommendedName>
</protein>
<dbReference type="PRINTS" id="PR00061">
    <property type="entry name" value="RIBOSOMALL19"/>
</dbReference>
<dbReference type="SUPFAM" id="SSF50104">
    <property type="entry name" value="Translation proteins SH3-like domain"/>
    <property type="match status" value="1"/>
</dbReference>
<sequence>MAISATIKDTHVHVGDIVRVHTKIQEGEKERIQIFEGMILGIRGRGDNRTFTIRKISSGNIGVERIFPLISPWIVKVEVKKPGSVRRAKLTYVRAQSSRQVAQISAGAASGSTPAVD</sequence>
<dbReference type="AlphaFoldDB" id="A0A0G1SK16"/>
<accession>A0A0G1SK16</accession>
<dbReference type="PATRIC" id="fig|1618354.3.peg.321"/>
<dbReference type="Proteomes" id="UP000034565">
    <property type="component" value="Unassembled WGS sequence"/>
</dbReference>
<dbReference type="Gene3D" id="2.30.30.790">
    <property type="match status" value="1"/>
</dbReference>
<proteinExistence type="inferred from homology"/>
<evidence type="ECO:0000313" key="6">
    <source>
        <dbReference type="Proteomes" id="UP000034565"/>
    </source>
</evidence>
<name>A0A0G1SK16_9BACT</name>
<dbReference type="GO" id="GO:0006412">
    <property type="term" value="P:translation"/>
    <property type="evidence" value="ECO:0007669"/>
    <property type="project" value="InterPro"/>
</dbReference>
<dbReference type="PANTHER" id="PTHR15680">
    <property type="entry name" value="RIBOSOMAL PROTEIN L19"/>
    <property type="match status" value="1"/>
</dbReference>
<organism evidence="5 6">
    <name type="scientific">Candidatus Amesbacteria bacterium GW2011_GWA1_47_20</name>
    <dbReference type="NCBI Taxonomy" id="1618354"/>
    <lineage>
        <taxon>Bacteria</taxon>
        <taxon>Candidatus Amesiibacteriota</taxon>
    </lineage>
</organism>
<evidence type="ECO:0000256" key="3">
    <source>
        <dbReference type="ARBA" id="ARBA00023274"/>
    </source>
</evidence>
<reference evidence="5 6" key="1">
    <citation type="journal article" date="2015" name="Nature">
        <title>rRNA introns, odd ribosomes, and small enigmatic genomes across a large radiation of phyla.</title>
        <authorList>
            <person name="Brown C.T."/>
            <person name="Hug L.A."/>
            <person name="Thomas B.C."/>
            <person name="Sharon I."/>
            <person name="Castelle C.J."/>
            <person name="Singh A."/>
            <person name="Wilkins M.J."/>
            <person name="Williams K.H."/>
            <person name="Banfield J.F."/>
        </authorList>
    </citation>
    <scope>NUCLEOTIDE SEQUENCE [LARGE SCALE GENOMIC DNA]</scope>
</reference>
<evidence type="ECO:0000256" key="2">
    <source>
        <dbReference type="ARBA" id="ARBA00022980"/>
    </source>
</evidence>
<dbReference type="InterPro" id="IPR001857">
    <property type="entry name" value="Ribosomal_bL19"/>
</dbReference>
<evidence type="ECO:0000313" key="5">
    <source>
        <dbReference type="EMBL" id="KKU69839.1"/>
    </source>
</evidence>